<feature type="domain" description="MADS-box" evidence="6">
    <location>
        <begin position="4"/>
        <end position="49"/>
    </location>
</feature>
<dbReference type="Gene3D" id="3.40.1810.10">
    <property type="entry name" value="Transcription factor, MADS-box"/>
    <property type="match status" value="1"/>
</dbReference>
<dbReference type="GO" id="GO:0003677">
    <property type="term" value="F:DNA binding"/>
    <property type="evidence" value="ECO:0007669"/>
    <property type="project" value="UniProtKB-KW"/>
</dbReference>
<sequence>MGTKSSLGMLPTRKQRAAAFRKRRVGLVKKLTELSILCGCKISLVVINDDSTKSFSNGDVESMFRVLERKRSGSISSAGAAERKRSESISSAGTAESAVSSFNSQATGDTFSLMRTVEPLPSPIIADNISFLSSNAPAQIASSGIEGNQFGMFFNGEQHSISETQVLNIGAEAQELSCENAPFMMGGSSDIFFESVFDIRVDGLSNP</sequence>
<proteinExistence type="predicted"/>
<evidence type="ECO:0000256" key="4">
    <source>
        <dbReference type="ARBA" id="ARBA00023163"/>
    </source>
</evidence>
<reference evidence="8 10" key="2">
    <citation type="submission" date="2018-03" db="EMBL/GenBank/DDBJ databases">
        <authorList>
            <person name="Fogelqvist J."/>
        </authorList>
    </citation>
    <scope>NUCLEOTIDE SEQUENCE [LARGE SCALE GENOMIC DNA]</scope>
</reference>
<dbReference type="SMART" id="SM00432">
    <property type="entry name" value="MADS"/>
    <property type="match status" value="1"/>
</dbReference>
<keyword evidence="3" id="KW-0238">DNA-binding</keyword>
<dbReference type="EMBL" id="CDSF01000133">
    <property type="protein sequence ID" value="CEP02703.1"/>
    <property type="molecule type" value="Genomic_DNA"/>
</dbReference>
<dbReference type="EMBL" id="OVEO01000003">
    <property type="protein sequence ID" value="SPQ94828.1"/>
    <property type="molecule type" value="Genomic_DNA"/>
</dbReference>
<keyword evidence="2" id="KW-0805">Transcription regulation</keyword>
<dbReference type="Pfam" id="PF00319">
    <property type="entry name" value="SRF-TF"/>
    <property type="match status" value="1"/>
</dbReference>
<accession>A0A0G4J526</accession>
<protein>
    <recommendedName>
        <fullName evidence="6">MADS-box domain-containing protein</fullName>
    </recommendedName>
</protein>
<dbReference type="InterPro" id="IPR002100">
    <property type="entry name" value="TF_MADSbox"/>
</dbReference>
<keyword evidence="5" id="KW-0539">Nucleus</keyword>
<name>A0A0G4J526_PLABS</name>
<evidence type="ECO:0000256" key="1">
    <source>
        <dbReference type="ARBA" id="ARBA00004123"/>
    </source>
</evidence>
<evidence type="ECO:0000259" key="6">
    <source>
        <dbReference type="PROSITE" id="PS50066"/>
    </source>
</evidence>
<evidence type="ECO:0000313" key="8">
    <source>
        <dbReference type="EMBL" id="SPQ94828.1"/>
    </source>
</evidence>
<evidence type="ECO:0000256" key="3">
    <source>
        <dbReference type="ARBA" id="ARBA00023125"/>
    </source>
</evidence>
<keyword evidence="9" id="KW-1185">Reference proteome</keyword>
<evidence type="ECO:0000313" key="10">
    <source>
        <dbReference type="Proteomes" id="UP000290189"/>
    </source>
</evidence>
<evidence type="ECO:0000256" key="2">
    <source>
        <dbReference type="ARBA" id="ARBA00023015"/>
    </source>
</evidence>
<dbReference type="Proteomes" id="UP000290189">
    <property type="component" value="Unassembled WGS sequence"/>
</dbReference>
<gene>
    <name evidence="7" type="ORF">PBRA_002670</name>
    <name evidence="8" type="ORF">PLBR_LOCUS2043</name>
</gene>
<geneLocation type="mitochondrion" evidence="8"/>
<dbReference type="SUPFAM" id="SSF55455">
    <property type="entry name" value="SRF-like"/>
    <property type="match status" value="1"/>
</dbReference>
<evidence type="ECO:0000313" key="9">
    <source>
        <dbReference type="Proteomes" id="UP000039324"/>
    </source>
</evidence>
<dbReference type="GO" id="GO:0046983">
    <property type="term" value="F:protein dimerization activity"/>
    <property type="evidence" value="ECO:0007669"/>
    <property type="project" value="InterPro"/>
</dbReference>
<organism evidence="7 9">
    <name type="scientific">Plasmodiophora brassicae</name>
    <name type="common">Clubroot disease agent</name>
    <dbReference type="NCBI Taxonomy" id="37360"/>
    <lineage>
        <taxon>Eukaryota</taxon>
        <taxon>Sar</taxon>
        <taxon>Rhizaria</taxon>
        <taxon>Endomyxa</taxon>
        <taxon>Phytomyxea</taxon>
        <taxon>Plasmodiophorida</taxon>
        <taxon>Plasmodiophoridae</taxon>
        <taxon>Plasmodiophora</taxon>
    </lineage>
</organism>
<evidence type="ECO:0000256" key="5">
    <source>
        <dbReference type="ARBA" id="ARBA00023242"/>
    </source>
</evidence>
<dbReference type="InterPro" id="IPR036879">
    <property type="entry name" value="TF_MADSbox_sf"/>
</dbReference>
<keyword evidence="8" id="KW-0496">Mitochondrion</keyword>
<dbReference type="AlphaFoldDB" id="A0A0G4J526"/>
<keyword evidence="4" id="KW-0804">Transcription</keyword>
<dbReference type="GO" id="GO:0005634">
    <property type="term" value="C:nucleus"/>
    <property type="evidence" value="ECO:0007669"/>
    <property type="project" value="UniProtKB-SubCell"/>
</dbReference>
<dbReference type="Proteomes" id="UP000039324">
    <property type="component" value="Unassembled WGS sequence"/>
</dbReference>
<dbReference type="PROSITE" id="PS50066">
    <property type="entry name" value="MADS_BOX_2"/>
    <property type="match status" value="1"/>
</dbReference>
<reference evidence="7 9" key="1">
    <citation type="submission" date="2015-02" db="EMBL/GenBank/DDBJ databases">
        <authorList>
            <person name="Chooi Y.-H."/>
        </authorList>
    </citation>
    <scope>NUCLEOTIDE SEQUENCE [LARGE SCALE GENOMIC DNA]</scope>
    <source>
        <strain evidence="7">E3</strain>
    </source>
</reference>
<evidence type="ECO:0000313" key="7">
    <source>
        <dbReference type="EMBL" id="CEP02703.1"/>
    </source>
</evidence>
<comment type="subcellular location">
    <subcellularLocation>
        <location evidence="1">Nucleus</location>
    </subcellularLocation>
</comment>